<protein>
    <submittedName>
        <fullName evidence="1">LORF2 protein</fullName>
    </submittedName>
</protein>
<proteinExistence type="predicted"/>
<evidence type="ECO:0000313" key="1">
    <source>
        <dbReference type="EMBL" id="KAF0874622.1"/>
    </source>
</evidence>
<dbReference type="Proteomes" id="UP000475037">
    <property type="component" value="Unassembled WGS sequence"/>
</dbReference>
<evidence type="ECO:0000313" key="2">
    <source>
        <dbReference type="Proteomes" id="UP000475037"/>
    </source>
</evidence>
<feature type="non-terminal residue" evidence="1">
    <location>
        <position position="130"/>
    </location>
</feature>
<dbReference type="AlphaFoldDB" id="A0A6G1AGR1"/>
<comment type="caution">
    <text evidence="1">The sequence shown here is derived from an EMBL/GenBank/DDBJ whole genome shotgun (WGS) entry which is preliminary data.</text>
</comment>
<accession>A0A6G1AGR1</accession>
<keyword evidence="2" id="KW-1185">Reference proteome</keyword>
<organism evidence="1 2">
    <name type="scientific">Crocuta crocuta</name>
    <name type="common">Spotted hyena</name>
    <dbReference type="NCBI Taxonomy" id="9678"/>
    <lineage>
        <taxon>Eukaryota</taxon>
        <taxon>Metazoa</taxon>
        <taxon>Chordata</taxon>
        <taxon>Craniata</taxon>
        <taxon>Vertebrata</taxon>
        <taxon>Euteleostomi</taxon>
        <taxon>Mammalia</taxon>
        <taxon>Eutheria</taxon>
        <taxon>Laurasiatheria</taxon>
        <taxon>Carnivora</taxon>
        <taxon>Feliformia</taxon>
        <taxon>Hyaenidae</taxon>
        <taxon>Crocuta</taxon>
    </lineage>
</organism>
<gene>
    <name evidence="1" type="primary">Pol_495</name>
    <name evidence="1" type="ORF">FOF47_R06955</name>
</gene>
<sequence>TLLHCWWECKLVQLLWKTVWRFLKKLKTELPYDPAIALLGIYPSDTGVLMHRGTCTPIFIAKLWKDPKCPSADEWIKKMWFIYTMEYYLAMRKNKIIPFAAAWMKLEGMLSEISQSEKDRYYMFSLICES</sequence>
<feature type="non-terminal residue" evidence="1">
    <location>
        <position position="1"/>
    </location>
</feature>
<dbReference type="EMBL" id="VOAJ01005348">
    <property type="protein sequence ID" value="KAF0874622.1"/>
    <property type="molecule type" value="Genomic_DNA"/>
</dbReference>
<name>A0A6G1AGR1_CROCR</name>
<reference evidence="1 2" key="1">
    <citation type="submission" date="2019-11" db="EMBL/GenBank/DDBJ databases">
        <authorList>
            <person name="Yang C."/>
            <person name="Li F."/>
        </authorList>
    </citation>
    <scope>NUCLEOTIDE SEQUENCE [LARGE SCALE GENOMIC DNA]</scope>
    <source>
        <strain evidence="1">KB4526</strain>
        <tissue evidence="1">Muscle</tissue>
    </source>
</reference>